<gene>
    <name evidence="2" type="ORF">G3R41_10605</name>
    <name evidence="1" type="ORF">GCU67_09950</name>
</gene>
<reference evidence="2 4" key="2">
    <citation type="submission" date="2020-02" db="EMBL/GenBank/DDBJ databases">
        <title>The WGS of Modestobacter muralis DSM 100205.</title>
        <authorList>
            <person name="Jiang Z."/>
        </authorList>
    </citation>
    <scope>NUCLEOTIDE SEQUENCE [LARGE SCALE GENOMIC DNA]</scope>
    <source>
        <strain evidence="2 4">DSM 100205</strain>
    </source>
</reference>
<protein>
    <submittedName>
        <fullName evidence="2">Phytanoyl-CoA dioxygenase family protein</fullName>
    </submittedName>
</protein>
<evidence type="ECO:0000313" key="3">
    <source>
        <dbReference type="Proteomes" id="UP000468828"/>
    </source>
</evidence>
<dbReference type="EMBL" id="JAAGWH010000023">
    <property type="protein sequence ID" value="NEK94491.1"/>
    <property type="molecule type" value="Genomic_DNA"/>
</dbReference>
<organism evidence="2 4">
    <name type="scientific">Modestobacter muralis</name>
    <dbReference type="NCBI Taxonomy" id="1608614"/>
    <lineage>
        <taxon>Bacteria</taxon>
        <taxon>Bacillati</taxon>
        <taxon>Actinomycetota</taxon>
        <taxon>Actinomycetes</taxon>
        <taxon>Geodermatophilales</taxon>
        <taxon>Geodermatophilaceae</taxon>
        <taxon>Modestobacter</taxon>
    </lineage>
</organism>
<dbReference type="PANTHER" id="PTHR20883:SF46">
    <property type="entry name" value="PHYTANOYL-COA HYDROXYLASE"/>
    <property type="match status" value="1"/>
</dbReference>
<dbReference type="InterPro" id="IPR008775">
    <property type="entry name" value="Phytyl_CoA_dOase-like"/>
</dbReference>
<evidence type="ECO:0000313" key="4">
    <source>
        <dbReference type="Proteomes" id="UP000471152"/>
    </source>
</evidence>
<keyword evidence="2" id="KW-0560">Oxidoreductase</keyword>
<evidence type="ECO:0000313" key="2">
    <source>
        <dbReference type="EMBL" id="NEN51379.1"/>
    </source>
</evidence>
<dbReference type="PANTHER" id="PTHR20883">
    <property type="entry name" value="PHYTANOYL-COA DIOXYGENASE DOMAIN CONTAINING 1"/>
    <property type="match status" value="1"/>
</dbReference>
<keyword evidence="2" id="KW-0223">Dioxygenase</keyword>
<dbReference type="Gene3D" id="2.60.120.620">
    <property type="entry name" value="q2cbj1_9rhob like domain"/>
    <property type="match status" value="1"/>
</dbReference>
<dbReference type="Proteomes" id="UP000468828">
    <property type="component" value="Unassembled WGS sequence"/>
</dbReference>
<name>A0A6P0H8F4_9ACTN</name>
<dbReference type="EMBL" id="JAAGWB010000025">
    <property type="protein sequence ID" value="NEN51379.1"/>
    <property type="molecule type" value="Genomic_DNA"/>
</dbReference>
<evidence type="ECO:0000313" key="1">
    <source>
        <dbReference type="EMBL" id="NEK94491.1"/>
    </source>
</evidence>
<reference evidence="1 3" key="1">
    <citation type="submission" date="2020-01" db="EMBL/GenBank/DDBJ databases">
        <title>the WGS Modestobacter muralis CPCC 204518.</title>
        <authorList>
            <person name="Jiang Z."/>
        </authorList>
    </citation>
    <scope>NUCLEOTIDE SEQUENCE [LARGE SCALE GENOMIC DNA]</scope>
    <source>
        <strain evidence="1 3">DSM 100205</strain>
    </source>
</reference>
<dbReference type="Pfam" id="PF05721">
    <property type="entry name" value="PhyH"/>
    <property type="match status" value="1"/>
</dbReference>
<dbReference type="Proteomes" id="UP000471152">
    <property type="component" value="Unassembled WGS sequence"/>
</dbReference>
<keyword evidence="3" id="KW-1185">Reference proteome</keyword>
<sequence>MTIDHAATSVINEQFARQGWVHVPSLGVDAAELARARTVLDRLFDRFVDVPKQFAHDLAGGADPAKPILPEINAVSTLAPELRKTAVFHAAQQLAKQLLGPNAYVLYDHAIYKPPGLAGTTSWHQDSGYDPDRTNRLAIWIPFQDTSVEDGAMRYVTRSHLGGRQTHLERTTADGKTVKYLEVDEATVAEAPCQLGGATAHDFHTVHGAGPNLGVNTRKAWILDFTTGSVAERAIEAAKEKVRVRRYRVL</sequence>
<accession>A0A6P0H8F4</accession>
<proteinExistence type="predicted"/>
<dbReference type="RefSeq" id="WP_163611071.1">
    <property type="nucleotide sequence ID" value="NZ_JAAGWB010000025.1"/>
</dbReference>
<comment type="caution">
    <text evidence="2">The sequence shown here is derived from an EMBL/GenBank/DDBJ whole genome shotgun (WGS) entry which is preliminary data.</text>
</comment>
<dbReference type="GO" id="GO:0005506">
    <property type="term" value="F:iron ion binding"/>
    <property type="evidence" value="ECO:0007669"/>
    <property type="project" value="UniProtKB-ARBA"/>
</dbReference>
<dbReference type="GO" id="GO:0016706">
    <property type="term" value="F:2-oxoglutarate-dependent dioxygenase activity"/>
    <property type="evidence" value="ECO:0007669"/>
    <property type="project" value="UniProtKB-ARBA"/>
</dbReference>
<dbReference type="SUPFAM" id="SSF51197">
    <property type="entry name" value="Clavaminate synthase-like"/>
    <property type="match status" value="1"/>
</dbReference>
<dbReference type="AlphaFoldDB" id="A0A6P0H8F4"/>